<proteinExistence type="predicted"/>
<reference evidence="1" key="2">
    <citation type="journal article" date="2015" name="Fish Shellfish Immunol.">
        <title>Early steps in the European eel (Anguilla anguilla)-Vibrio vulnificus interaction in the gills: Role of the RtxA13 toxin.</title>
        <authorList>
            <person name="Callol A."/>
            <person name="Pajuelo D."/>
            <person name="Ebbesson L."/>
            <person name="Teles M."/>
            <person name="MacKenzie S."/>
            <person name="Amaro C."/>
        </authorList>
    </citation>
    <scope>NUCLEOTIDE SEQUENCE</scope>
</reference>
<organism evidence="1">
    <name type="scientific">Anguilla anguilla</name>
    <name type="common">European freshwater eel</name>
    <name type="synonym">Muraena anguilla</name>
    <dbReference type="NCBI Taxonomy" id="7936"/>
    <lineage>
        <taxon>Eukaryota</taxon>
        <taxon>Metazoa</taxon>
        <taxon>Chordata</taxon>
        <taxon>Craniata</taxon>
        <taxon>Vertebrata</taxon>
        <taxon>Euteleostomi</taxon>
        <taxon>Actinopterygii</taxon>
        <taxon>Neopterygii</taxon>
        <taxon>Teleostei</taxon>
        <taxon>Anguilliformes</taxon>
        <taxon>Anguillidae</taxon>
        <taxon>Anguilla</taxon>
    </lineage>
</organism>
<evidence type="ECO:0000313" key="1">
    <source>
        <dbReference type="EMBL" id="JAH70527.1"/>
    </source>
</evidence>
<name>A0A0E9UXJ1_ANGAN</name>
<sequence>MFCIQLDTYCKYVIAH</sequence>
<reference evidence="1" key="1">
    <citation type="submission" date="2014-11" db="EMBL/GenBank/DDBJ databases">
        <authorList>
            <person name="Amaro Gonzalez C."/>
        </authorList>
    </citation>
    <scope>NUCLEOTIDE SEQUENCE</scope>
</reference>
<dbReference type="AlphaFoldDB" id="A0A0E9UXJ1"/>
<accession>A0A0E9UXJ1</accession>
<protein>
    <submittedName>
        <fullName evidence="1">Uncharacterized protein</fullName>
    </submittedName>
</protein>
<dbReference type="EMBL" id="GBXM01038050">
    <property type="protein sequence ID" value="JAH70527.1"/>
    <property type="molecule type" value="Transcribed_RNA"/>
</dbReference>